<evidence type="ECO:0000256" key="9">
    <source>
        <dbReference type="SAM" id="MobiDB-lite"/>
    </source>
</evidence>
<comment type="caution">
    <text evidence="10">The sequence shown here is derived from an EMBL/GenBank/DDBJ whole genome shotgun (WGS) entry which is preliminary data.</text>
</comment>
<reference evidence="10 11" key="1">
    <citation type="submission" date="2012-10" db="EMBL/GenBank/DDBJ databases">
        <title>Genome sequencing and analysis of entomopathogenic fungi Beauveria bassiana D1-5.</title>
        <authorList>
            <person name="Li Q."/>
            <person name="Wang L."/>
            <person name="Zhang Z."/>
            <person name="Wang Q."/>
            <person name="Ren J."/>
            <person name="Wang M."/>
            <person name="Xu W."/>
            <person name="Wang J."/>
            <person name="Lu Y."/>
            <person name="Du Q."/>
            <person name="Sun Z."/>
        </authorList>
    </citation>
    <scope>NUCLEOTIDE SEQUENCE [LARGE SCALE GENOMIC DNA]</scope>
    <source>
        <strain evidence="10 11">D1-5</strain>
    </source>
</reference>
<comment type="subcellular location">
    <subcellularLocation>
        <location evidence="2 8">Nucleus</location>
        <location evidence="2 8">Nucleolus</location>
    </subcellularLocation>
</comment>
<evidence type="ECO:0000256" key="4">
    <source>
        <dbReference type="ARBA" id="ARBA00022517"/>
    </source>
</evidence>
<dbReference type="InterPro" id="IPR005579">
    <property type="entry name" value="Cgr1-like"/>
</dbReference>
<evidence type="ECO:0000256" key="7">
    <source>
        <dbReference type="ARBA" id="ARBA00023242"/>
    </source>
</evidence>
<comment type="similarity">
    <text evidence="3 8">Belongs to the CGR1 family.</text>
</comment>
<evidence type="ECO:0000256" key="2">
    <source>
        <dbReference type="ARBA" id="ARBA00004604"/>
    </source>
</evidence>
<feature type="region of interest" description="Disordered" evidence="9">
    <location>
        <begin position="57"/>
        <end position="98"/>
    </location>
</feature>
<keyword evidence="5 8" id="KW-0698">rRNA processing</keyword>
<evidence type="ECO:0000256" key="1">
    <source>
        <dbReference type="ARBA" id="ARBA00004090"/>
    </source>
</evidence>
<dbReference type="AlphaFoldDB" id="A0A0A2W2F1"/>
<sequence>MAETTPLPEVTQSEKPLGMRKNGKQWHAPKKAFRPTAGLTSYEKRTKERTLMAQMKAKENEMKTEKKEERQRKVDAIREKRAKKAEKERYEKLAEKMHKKRVERLKRKEKRNKLINS</sequence>
<gene>
    <name evidence="10" type="ORF">BBAD15_g1639</name>
</gene>
<dbReference type="GO" id="GO:0005730">
    <property type="term" value="C:nucleolus"/>
    <property type="evidence" value="ECO:0007669"/>
    <property type="project" value="UniProtKB-SubCell"/>
</dbReference>
<keyword evidence="7 8" id="KW-0539">Nucleus</keyword>
<keyword evidence="6" id="KW-0175">Coiled coil</keyword>
<accession>A0A0A2W2F1</accession>
<dbReference type="eggNOG" id="ENOG502S7VB">
    <property type="taxonomic scope" value="Eukaryota"/>
</dbReference>
<dbReference type="STRING" id="1245745.A0A0A2W2F1"/>
<dbReference type="Pfam" id="PF03879">
    <property type="entry name" value="Cgr1"/>
    <property type="match status" value="1"/>
</dbReference>
<dbReference type="GO" id="GO:0006364">
    <property type="term" value="P:rRNA processing"/>
    <property type="evidence" value="ECO:0007669"/>
    <property type="project" value="UniProtKB-UniRule"/>
</dbReference>
<evidence type="ECO:0000313" key="11">
    <source>
        <dbReference type="Proteomes" id="UP000030106"/>
    </source>
</evidence>
<organism evidence="10 11">
    <name type="scientific">Beauveria bassiana D1-5</name>
    <dbReference type="NCBI Taxonomy" id="1245745"/>
    <lineage>
        <taxon>Eukaryota</taxon>
        <taxon>Fungi</taxon>
        <taxon>Dikarya</taxon>
        <taxon>Ascomycota</taxon>
        <taxon>Pezizomycotina</taxon>
        <taxon>Sordariomycetes</taxon>
        <taxon>Hypocreomycetidae</taxon>
        <taxon>Hypocreales</taxon>
        <taxon>Cordycipitaceae</taxon>
        <taxon>Beauveria</taxon>
    </lineage>
</organism>
<proteinExistence type="inferred from homology"/>
<comment type="function">
    <text evidence="1 8">Involved in nucleolar integrity and required for processing of the pre-rRNA for the 60S ribosome subunit.</text>
</comment>
<evidence type="ECO:0000313" key="10">
    <source>
        <dbReference type="EMBL" id="KGQ12610.1"/>
    </source>
</evidence>
<dbReference type="HOGENOM" id="CLU_125051_0_0_1"/>
<evidence type="ECO:0000256" key="8">
    <source>
        <dbReference type="RuleBase" id="RU363084"/>
    </source>
</evidence>
<evidence type="ECO:0000256" key="5">
    <source>
        <dbReference type="ARBA" id="ARBA00022552"/>
    </source>
</evidence>
<protein>
    <recommendedName>
        <fullName evidence="8">rRNA-processing protein</fullName>
    </recommendedName>
</protein>
<feature type="compositionally biased region" description="Basic and acidic residues" evidence="9">
    <location>
        <begin position="57"/>
        <end position="96"/>
    </location>
</feature>
<dbReference type="Proteomes" id="UP000030106">
    <property type="component" value="Unassembled WGS sequence"/>
</dbReference>
<evidence type="ECO:0000256" key="6">
    <source>
        <dbReference type="ARBA" id="ARBA00023054"/>
    </source>
</evidence>
<dbReference type="EMBL" id="ANFO01000101">
    <property type="protein sequence ID" value="KGQ12610.1"/>
    <property type="molecule type" value="Genomic_DNA"/>
</dbReference>
<name>A0A0A2W2F1_BEABA</name>
<dbReference type="OrthoDB" id="3942380at2759"/>
<feature type="region of interest" description="Disordered" evidence="9">
    <location>
        <begin position="1"/>
        <end position="29"/>
    </location>
</feature>
<evidence type="ECO:0000256" key="3">
    <source>
        <dbReference type="ARBA" id="ARBA00007869"/>
    </source>
</evidence>
<keyword evidence="4 8" id="KW-0690">Ribosome biogenesis</keyword>